<evidence type="ECO:0000313" key="2">
    <source>
        <dbReference type="Proteomes" id="UP001172102"/>
    </source>
</evidence>
<keyword evidence="2" id="KW-1185">Reference proteome</keyword>
<dbReference type="AlphaFoldDB" id="A0AA40DWY2"/>
<protein>
    <submittedName>
        <fullName evidence="1">Uncharacterized protein</fullName>
    </submittedName>
</protein>
<reference evidence="1" key="1">
    <citation type="submission" date="2023-06" db="EMBL/GenBank/DDBJ databases">
        <title>Genome-scale phylogeny and comparative genomics of the fungal order Sordariales.</title>
        <authorList>
            <consortium name="Lawrence Berkeley National Laboratory"/>
            <person name="Hensen N."/>
            <person name="Bonometti L."/>
            <person name="Westerberg I."/>
            <person name="Brannstrom I.O."/>
            <person name="Guillou S."/>
            <person name="Cros-Aarteil S."/>
            <person name="Calhoun S."/>
            <person name="Haridas S."/>
            <person name="Kuo A."/>
            <person name="Mondo S."/>
            <person name="Pangilinan J."/>
            <person name="Riley R."/>
            <person name="Labutti K."/>
            <person name="Andreopoulos B."/>
            <person name="Lipzen A."/>
            <person name="Chen C."/>
            <person name="Yanf M."/>
            <person name="Daum C."/>
            <person name="Ng V."/>
            <person name="Clum A."/>
            <person name="Steindorff A."/>
            <person name="Ohm R."/>
            <person name="Martin F."/>
            <person name="Silar P."/>
            <person name="Natvig D."/>
            <person name="Lalanne C."/>
            <person name="Gautier V."/>
            <person name="Ament-Velasquez S.L."/>
            <person name="Kruys A."/>
            <person name="Hutchinson M.I."/>
            <person name="Powell A.J."/>
            <person name="Barry K."/>
            <person name="Miller A.N."/>
            <person name="Grigoriev I.V."/>
            <person name="Debuchy R."/>
            <person name="Gladieux P."/>
            <person name="Thoren M.H."/>
            <person name="Johannesson H."/>
        </authorList>
    </citation>
    <scope>NUCLEOTIDE SEQUENCE</scope>
    <source>
        <strain evidence="1">SMH4607-1</strain>
    </source>
</reference>
<comment type="caution">
    <text evidence="1">The sequence shown here is derived from an EMBL/GenBank/DDBJ whole genome shotgun (WGS) entry which is preliminary data.</text>
</comment>
<sequence length="277" mass="31827">MASTADELYQHLDQYRPFNDFEVSGLLQMDLNFLRLYSEEVTIRDGVLESIHVLPAVLKIFATKKLSNQEIANLEAARDSANGKARRNDFYTEKRQKLDRNRYVITRTSDPDVYHIIPFAANSTKEARGRLENGIHSMAGLHIVETRAGQHSVTLDRRLRVLFSSEGKAYFSLKYLGTHDADSSNPNQIIALRIQWNWMVWRERDIGQKPAAPLERTTESIQTAFRPYYGHHSPLDRRPIVAISRPATGFNVESGDVFKVFVPKRHIQKMIIAFDLQ</sequence>
<name>A0AA40DWY2_9PEZI</name>
<proteinExistence type="predicted"/>
<dbReference type="EMBL" id="JAUKUA010000003">
    <property type="protein sequence ID" value="KAK0719419.1"/>
    <property type="molecule type" value="Genomic_DNA"/>
</dbReference>
<gene>
    <name evidence="1" type="ORF">B0H67DRAFT_642775</name>
</gene>
<dbReference type="Proteomes" id="UP001172102">
    <property type="component" value="Unassembled WGS sequence"/>
</dbReference>
<evidence type="ECO:0000313" key="1">
    <source>
        <dbReference type="EMBL" id="KAK0719419.1"/>
    </source>
</evidence>
<organism evidence="1 2">
    <name type="scientific">Lasiosphaeris hirsuta</name>
    <dbReference type="NCBI Taxonomy" id="260670"/>
    <lineage>
        <taxon>Eukaryota</taxon>
        <taxon>Fungi</taxon>
        <taxon>Dikarya</taxon>
        <taxon>Ascomycota</taxon>
        <taxon>Pezizomycotina</taxon>
        <taxon>Sordariomycetes</taxon>
        <taxon>Sordariomycetidae</taxon>
        <taxon>Sordariales</taxon>
        <taxon>Lasiosphaeriaceae</taxon>
        <taxon>Lasiosphaeris</taxon>
    </lineage>
</organism>
<accession>A0AA40DWY2</accession>